<evidence type="ECO:0000313" key="2">
    <source>
        <dbReference type="EMBL" id="WZL70043.1"/>
    </source>
</evidence>
<keyword evidence="1" id="KW-0472">Membrane</keyword>
<keyword evidence="1" id="KW-1133">Transmembrane helix</keyword>
<dbReference type="EMBL" id="CP121687">
    <property type="protein sequence ID" value="WZL70043.1"/>
    <property type="molecule type" value="Genomic_DNA"/>
</dbReference>
<keyword evidence="1" id="KW-0812">Transmembrane</keyword>
<proteinExistence type="predicted"/>
<name>A0ABZ2Y7T9_9FIRM</name>
<sequence>MYITEEYTDTIKKQRKAYFLALTLVIILSGFILKFISDYSITSAMKESDYSLEVRGLSLKYLLISIASELYDVNVRIKEDQGPFYKLQGDETYDHYKWIKKTYSDMDNEMKSYLNTIYLDGANEGKLIYIVAELGDEAGINQINYKIQSSTLPNEIKNAAEKFYPFFYENYLKDYIEMKRYKYNDYFFELNQHIQKEKFDLLGFIERLSGIEYDKHYKPVLYYTMRPGNAWGFTYKDLYIALIPIKEDEYEDFFYILYHEYSHGIFKTITDKKEFKKLAEVLKNNSTMYNAWNNNYYNQFYTWEEWCEENLVEGFAMYLDYRVKGKKPKGIKSIRPYDQEYFEYLVQNHFDPDAMELEYITIKFLKEIIQMSN</sequence>
<dbReference type="Proteomes" id="UP001486565">
    <property type="component" value="Chromosome"/>
</dbReference>
<keyword evidence="3" id="KW-1185">Reference proteome</keyword>
<evidence type="ECO:0008006" key="4">
    <source>
        <dbReference type="Google" id="ProtNLM"/>
    </source>
</evidence>
<gene>
    <name evidence="2" type="ORF">QBE51_00510</name>
</gene>
<dbReference type="RefSeq" id="WP_341877005.1">
    <property type="nucleotide sequence ID" value="NZ_CP121687.1"/>
</dbReference>
<evidence type="ECO:0000256" key="1">
    <source>
        <dbReference type="SAM" id="Phobius"/>
    </source>
</evidence>
<accession>A0ABZ2Y7T9</accession>
<protein>
    <recommendedName>
        <fullName evidence="4">DUF4932 domain-containing protein</fullName>
    </recommendedName>
</protein>
<feature type="transmembrane region" description="Helical" evidence="1">
    <location>
        <begin position="17"/>
        <end position="36"/>
    </location>
</feature>
<organism evidence="2 3">
    <name type="scientific">Defluviitalea saccharophila</name>
    <dbReference type="NCBI Taxonomy" id="879970"/>
    <lineage>
        <taxon>Bacteria</taxon>
        <taxon>Bacillati</taxon>
        <taxon>Bacillota</taxon>
        <taxon>Clostridia</taxon>
        <taxon>Lachnospirales</taxon>
        <taxon>Defluviitaleaceae</taxon>
        <taxon>Defluviitalea</taxon>
    </lineage>
</organism>
<reference evidence="2 3" key="1">
    <citation type="submission" date="2023-03" db="EMBL/GenBank/DDBJ databases">
        <title>Novel Species.</title>
        <authorList>
            <person name="Ma S."/>
        </authorList>
    </citation>
    <scope>NUCLEOTIDE SEQUENCE [LARGE SCALE GENOMIC DNA]</scope>
    <source>
        <strain evidence="2 3">LIND6LT2</strain>
    </source>
</reference>
<evidence type="ECO:0000313" key="3">
    <source>
        <dbReference type="Proteomes" id="UP001486565"/>
    </source>
</evidence>